<dbReference type="PANTHER" id="PTHR37984:SF5">
    <property type="entry name" value="PROTEIN NYNRIN-LIKE"/>
    <property type="match status" value="1"/>
</dbReference>
<accession>A0A8X6TG36</accession>
<dbReference type="InterPro" id="IPR043502">
    <property type="entry name" value="DNA/RNA_pol_sf"/>
</dbReference>
<dbReference type="InterPro" id="IPR043128">
    <property type="entry name" value="Rev_trsase/Diguanyl_cyclase"/>
</dbReference>
<dbReference type="Gene3D" id="3.10.20.370">
    <property type="match status" value="1"/>
</dbReference>
<keyword evidence="1" id="KW-0511">Multifunctional enzyme</keyword>
<feature type="domain" description="Reverse transcriptase/retrotransposon-derived protein RNase H-like" evidence="2">
    <location>
        <begin position="53"/>
        <end position="148"/>
    </location>
</feature>
<dbReference type="Proteomes" id="UP000887013">
    <property type="component" value="Unassembled WGS sequence"/>
</dbReference>
<dbReference type="Gene3D" id="3.30.70.270">
    <property type="match status" value="1"/>
</dbReference>
<comment type="caution">
    <text evidence="3">The sequence shown here is derived from an EMBL/GenBank/DDBJ whole genome shotgun (WGS) entry which is preliminary data.</text>
</comment>
<evidence type="ECO:0000256" key="1">
    <source>
        <dbReference type="ARBA" id="ARBA00023268"/>
    </source>
</evidence>
<evidence type="ECO:0000259" key="2">
    <source>
        <dbReference type="Pfam" id="PF17919"/>
    </source>
</evidence>
<keyword evidence="4" id="KW-1185">Reference proteome</keyword>
<protein>
    <submittedName>
        <fullName evidence="3">Retrovirus-related Pol polyprotein from transposon 17.6</fullName>
    </submittedName>
</protein>
<evidence type="ECO:0000313" key="4">
    <source>
        <dbReference type="Proteomes" id="UP000887013"/>
    </source>
</evidence>
<dbReference type="InterPro" id="IPR041577">
    <property type="entry name" value="RT_RNaseH_2"/>
</dbReference>
<dbReference type="EMBL" id="BMAW01057835">
    <property type="protein sequence ID" value="GFT13166.1"/>
    <property type="molecule type" value="Genomic_DNA"/>
</dbReference>
<dbReference type="PANTHER" id="PTHR37984">
    <property type="entry name" value="PROTEIN CBG26694"/>
    <property type="match status" value="1"/>
</dbReference>
<dbReference type="SUPFAM" id="SSF56672">
    <property type="entry name" value="DNA/RNA polymerases"/>
    <property type="match status" value="1"/>
</dbReference>
<evidence type="ECO:0000313" key="3">
    <source>
        <dbReference type="EMBL" id="GFT13166.1"/>
    </source>
</evidence>
<dbReference type="InterPro" id="IPR050951">
    <property type="entry name" value="Retrovirus_Pol_polyprotein"/>
</dbReference>
<proteinExistence type="predicted"/>
<dbReference type="CDD" id="cd09274">
    <property type="entry name" value="RNase_HI_RT_Ty3"/>
    <property type="match status" value="1"/>
</dbReference>
<name>A0A8X6TG36_NEPPI</name>
<reference evidence="3" key="1">
    <citation type="submission" date="2020-08" db="EMBL/GenBank/DDBJ databases">
        <title>Multicomponent nature underlies the extraordinary mechanical properties of spider dragline silk.</title>
        <authorList>
            <person name="Kono N."/>
            <person name="Nakamura H."/>
            <person name="Mori M."/>
            <person name="Yoshida Y."/>
            <person name="Ohtoshi R."/>
            <person name="Malay A.D."/>
            <person name="Moran D.A.P."/>
            <person name="Tomita M."/>
            <person name="Numata K."/>
            <person name="Arakawa K."/>
        </authorList>
    </citation>
    <scope>NUCLEOTIDE SEQUENCE</scope>
</reference>
<dbReference type="OrthoDB" id="6425673at2759"/>
<organism evidence="3 4">
    <name type="scientific">Nephila pilipes</name>
    <name type="common">Giant wood spider</name>
    <name type="synonym">Nephila maculata</name>
    <dbReference type="NCBI Taxonomy" id="299642"/>
    <lineage>
        <taxon>Eukaryota</taxon>
        <taxon>Metazoa</taxon>
        <taxon>Ecdysozoa</taxon>
        <taxon>Arthropoda</taxon>
        <taxon>Chelicerata</taxon>
        <taxon>Arachnida</taxon>
        <taxon>Araneae</taxon>
        <taxon>Araneomorphae</taxon>
        <taxon>Entelegynae</taxon>
        <taxon>Araneoidea</taxon>
        <taxon>Nephilidae</taxon>
        <taxon>Nephila</taxon>
    </lineage>
</organism>
<dbReference type="GO" id="GO:0003824">
    <property type="term" value="F:catalytic activity"/>
    <property type="evidence" value="ECO:0007669"/>
    <property type="project" value="UniProtKB-KW"/>
</dbReference>
<dbReference type="GO" id="GO:0071897">
    <property type="term" value="P:DNA biosynthetic process"/>
    <property type="evidence" value="ECO:0007669"/>
    <property type="project" value="UniProtKB-ARBA"/>
</dbReference>
<dbReference type="AlphaFoldDB" id="A0A8X6TG36"/>
<sequence length="212" mass="24777">MPYFDDVLVASEDEDQHFHHLKQVFQRFEEYGVVLKVCKSVLRKKRKSAKVSEDSTNAFEKCKKDLAEATVLYHPAANALLAIVVDALHSAVGAGLHQQVPKGWQLLAFFSKTLSPPQRRYSAYDRELLAAYMAIKYFRHMVEGQNFILFMDHKPVIYTFKQKEDKCSPRQLRQLDLIGQFTIGILYLKDRKMLWPTLCRHSYFNDHHTMCY</sequence>
<dbReference type="Pfam" id="PF17919">
    <property type="entry name" value="RT_RNaseH_2"/>
    <property type="match status" value="1"/>
</dbReference>
<gene>
    <name evidence="3" type="primary">pol_647</name>
    <name evidence="3" type="ORF">NPIL_201081</name>
</gene>